<dbReference type="InterPro" id="IPR018247">
    <property type="entry name" value="EF_Hand_1_Ca_BS"/>
</dbReference>
<dbReference type="GO" id="GO:0005509">
    <property type="term" value="F:calcium ion binding"/>
    <property type="evidence" value="ECO:0007669"/>
    <property type="project" value="InterPro"/>
</dbReference>
<evidence type="ECO:0000256" key="1">
    <source>
        <dbReference type="SAM" id="MobiDB-lite"/>
    </source>
</evidence>
<dbReference type="Gene3D" id="1.10.238.10">
    <property type="entry name" value="EF-hand"/>
    <property type="match status" value="2"/>
</dbReference>
<name>A0A6P0CHY9_9RHOB</name>
<feature type="chain" id="PRO_5026855839" evidence="2">
    <location>
        <begin position="26"/>
        <end position="174"/>
    </location>
</feature>
<dbReference type="SMART" id="SM00054">
    <property type="entry name" value="EFh"/>
    <property type="match status" value="5"/>
</dbReference>
<dbReference type="SUPFAM" id="SSF47473">
    <property type="entry name" value="EF-hand"/>
    <property type="match status" value="1"/>
</dbReference>
<feature type="region of interest" description="Disordered" evidence="1">
    <location>
        <begin position="146"/>
        <end position="174"/>
    </location>
</feature>
<sequence length="174" mass="19060">MINRTVLKIAVLSSLITLGGVAVSAKTFGPGPIFETIDADGDGEVTQEEMRAHAAARFAEADTDKDGFLTPEEMMASRVGKRAERMLERHDTDGNGQLSADELEAAAAERGGKRANWMMTRLDTNNDGKLALEEMTARRDPARIFERLDSDGNGTLSAEEFAEARKHRHGRQKD</sequence>
<evidence type="ECO:0000259" key="3">
    <source>
        <dbReference type="PROSITE" id="PS50222"/>
    </source>
</evidence>
<organism evidence="4 5">
    <name type="scientific">Sulfitobacter sediminilitoris</name>
    <dbReference type="NCBI Taxonomy" id="2698830"/>
    <lineage>
        <taxon>Bacteria</taxon>
        <taxon>Pseudomonadati</taxon>
        <taxon>Pseudomonadota</taxon>
        <taxon>Alphaproteobacteria</taxon>
        <taxon>Rhodobacterales</taxon>
        <taxon>Roseobacteraceae</taxon>
        <taxon>Sulfitobacter</taxon>
    </lineage>
</organism>
<feature type="compositionally biased region" description="Basic residues" evidence="1">
    <location>
        <begin position="165"/>
        <end position="174"/>
    </location>
</feature>
<feature type="signal peptide" evidence="2">
    <location>
        <begin position="1"/>
        <end position="25"/>
    </location>
</feature>
<dbReference type="Proteomes" id="UP000468591">
    <property type="component" value="Unassembled WGS sequence"/>
</dbReference>
<gene>
    <name evidence="4" type="ORF">GV827_19840</name>
</gene>
<evidence type="ECO:0000313" key="4">
    <source>
        <dbReference type="EMBL" id="NEK24635.1"/>
    </source>
</evidence>
<evidence type="ECO:0000313" key="5">
    <source>
        <dbReference type="Proteomes" id="UP000468591"/>
    </source>
</evidence>
<feature type="domain" description="EF-hand" evidence="3">
    <location>
        <begin position="78"/>
        <end position="113"/>
    </location>
</feature>
<protein>
    <submittedName>
        <fullName evidence="4">Calcium sensor EFh</fullName>
    </submittedName>
</protein>
<dbReference type="Pfam" id="PF13202">
    <property type="entry name" value="EF-hand_5"/>
    <property type="match status" value="4"/>
</dbReference>
<keyword evidence="5" id="KW-1185">Reference proteome</keyword>
<dbReference type="InterPro" id="IPR011992">
    <property type="entry name" value="EF-hand-dom_pair"/>
</dbReference>
<comment type="caution">
    <text evidence="4">The sequence shown here is derived from an EMBL/GenBank/DDBJ whole genome shotgun (WGS) entry which is preliminary data.</text>
</comment>
<reference evidence="4 5" key="1">
    <citation type="submission" date="2020-01" db="EMBL/GenBank/DDBJ databases">
        <title>Sulfitobacter sediminilitoris sp. nov., isolated from a tidal flat.</title>
        <authorList>
            <person name="Park S."/>
            <person name="Yoon J.-H."/>
        </authorList>
    </citation>
    <scope>NUCLEOTIDE SEQUENCE [LARGE SCALE GENOMIC DNA]</scope>
    <source>
        <strain evidence="4 5">JBTF-M27</strain>
    </source>
</reference>
<accession>A0A6P0CHY9</accession>
<dbReference type="InterPro" id="IPR002048">
    <property type="entry name" value="EF_hand_dom"/>
</dbReference>
<proteinExistence type="predicted"/>
<dbReference type="PANTHER" id="PTHR10827:SF52">
    <property type="entry name" value="IP16409P"/>
    <property type="match status" value="1"/>
</dbReference>
<dbReference type="AlphaFoldDB" id="A0A6P0CHY9"/>
<evidence type="ECO:0000256" key="2">
    <source>
        <dbReference type="SAM" id="SignalP"/>
    </source>
</evidence>
<dbReference type="PANTHER" id="PTHR10827">
    <property type="entry name" value="RETICULOCALBIN"/>
    <property type="match status" value="1"/>
</dbReference>
<feature type="domain" description="EF-hand" evidence="3">
    <location>
        <begin position="136"/>
        <end position="171"/>
    </location>
</feature>
<dbReference type="EMBL" id="JAABNT010000019">
    <property type="protein sequence ID" value="NEK24635.1"/>
    <property type="molecule type" value="Genomic_DNA"/>
</dbReference>
<keyword evidence="2" id="KW-0732">Signal</keyword>
<dbReference type="PROSITE" id="PS00018">
    <property type="entry name" value="EF_HAND_1"/>
    <property type="match status" value="2"/>
</dbReference>
<dbReference type="PROSITE" id="PS50222">
    <property type="entry name" value="EF_HAND_2"/>
    <property type="match status" value="3"/>
</dbReference>
<dbReference type="RefSeq" id="WP_164355561.1">
    <property type="nucleotide sequence ID" value="NZ_JAABNT010000019.1"/>
</dbReference>
<feature type="domain" description="EF-hand" evidence="3">
    <location>
        <begin position="33"/>
        <end position="60"/>
    </location>
</feature>